<keyword evidence="3" id="KW-1185">Reference proteome</keyword>
<organism evidence="2 3">
    <name type="scientific">Discina gigas</name>
    <dbReference type="NCBI Taxonomy" id="1032678"/>
    <lineage>
        <taxon>Eukaryota</taxon>
        <taxon>Fungi</taxon>
        <taxon>Dikarya</taxon>
        <taxon>Ascomycota</taxon>
        <taxon>Pezizomycotina</taxon>
        <taxon>Pezizomycetes</taxon>
        <taxon>Pezizales</taxon>
        <taxon>Discinaceae</taxon>
        <taxon>Discina</taxon>
    </lineage>
</organism>
<evidence type="ECO:0000256" key="1">
    <source>
        <dbReference type="SAM" id="MobiDB-lite"/>
    </source>
</evidence>
<accession>A0ABR3GDD0</accession>
<dbReference type="EMBL" id="JBBBZM010000109">
    <property type="protein sequence ID" value="KAL0633914.1"/>
    <property type="molecule type" value="Genomic_DNA"/>
</dbReference>
<feature type="compositionally biased region" description="Basic and acidic residues" evidence="1">
    <location>
        <begin position="98"/>
        <end position="111"/>
    </location>
</feature>
<name>A0ABR3GDD0_9PEZI</name>
<proteinExistence type="predicted"/>
<feature type="region of interest" description="Disordered" evidence="1">
    <location>
        <begin position="91"/>
        <end position="111"/>
    </location>
</feature>
<dbReference type="Proteomes" id="UP001447188">
    <property type="component" value="Unassembled WGS sequence"/>
</dbReference>
<evidence type="ECO:0000313" key="2">
    <source>
        <dbReference type="EMBL" id="KAL0633914.1"/>
    </source>
</evidence>
<sequence length="133" mass="14815">MACIAAAVNGLVTLKLHSTRTQATRNDMQLARELSSKLEKVESIGSDDEASIYKGADTFLPTEKRAGNGRLARQWKKLRLGWGKKAPANKFDAPVDSLPERRATTTEAGRQDRMPERTVDLYLRHIAIAHPFL</sequence>
<gene>
    <name evidence="2" type="ORF">Q9L58_007155</name>
</gene>
<protein>
    <submittedName>
        <fullName evidence="2">Uncharacterized protein</fullName>
    </submittedName>
</protein>
<evidence type="ECO:0000313" key="3">
    <source>
        <dbReference type="Proteomes" id="UP001447188"/>
    </source>
</evidence>
<comment type="caution">
    <text evidence="2">The sequence shown here is derived from an EMBL/GenBank/DDBJ whole genome shotgun (WGS) entry which is preliminary data.</text>
</comment>
<reference evidence="2 3" key="1">
    <citation type="submission" date="2024-02" db="EMBL/GenBank/DDBJ databases">
        <title>Discinaceae phylogenomics.</title>
        <authorList>
            <person name="Dirks A.C."/>
            <person name="James T.Y."/>
        </authorList>
    </citation>
    <scope>NUCLEOTIDE SEQUENCE [LARGE SCALE GENOMIC DNA]</scope>
    <source>
        <strain evidence="2 3">ACD0624</strain>
    </source>
</reference>